<organism evidence="9 10">
    <name type="scientific">Paeniroseomonas aquatica</name>
    <dbReference type="NCBI Taxonomy" id="373043"/>
    <lineage>
        <taxon>Bacteria</taxon>
        <taxon>Pseudomonadati</taxon>
        <taxon>Pseudomonadota</taxon>
        <taxon>Alphaproteobacteria</taxon>
        <taxon>Acetobacterales</taxon>
        <taxon>Acetobacteraceae</taxon>
        <taxon>Paeniroseomonas</taxon>
    </lineage>
</organism>
<dbReference type="InterPro" id="IPR042174">
    <property type="entry name" value="RecF_2"/>
</dbReference>
<dbReference type="InterPro" id="IPR027417">
    <property type="entry name" value="P-loop_NTPase"/>
</dbReference>
<comment type="function">
    <text evidence="6 7">The RecF protein is involved in DNA metabolism; it is required for DNA replication and normal SOS inducibility. RecF binds preferentially to single-stranded, linear DNA. It also seems to bind ATP.</text>
</comment>
<dbReference type="HAMAP" id="MF_00365">
    <property type="entry name" value="RecF"/>
    <property type="match status" value="1"/>
</dbReference>
<feature type="binding site" evidence="6">
    <location>
        <begin position="36"/>
        <end position="43"/>
    </location>
    <ligand>
        <name>ATP</name>
        <dbReference type="ChEBI" id="CHEBI:30616"/>
    </ligand>
</feature>
<name>A0ABT8A9E5_9PROT</name>
<dbReference type="Pfam" id="PF13476">
    <property type="entry name" value="AAA_23"/>
    <property type="match status" value="1"/>
</dbReference>
<dbReference type="PANTHER" id="PTHR32182:SF0">
    <property type="entry name" value="DNA REPLICATION AND REPAIR PROTEIN RECF"/>
    <property type="match status" value="1"/>
</dbReference>
<comment type="similarity">
    <text evidence="6 7">Belongs to the RecF family.</text>
</comment>
<keyword evidence="5 6" id="KW-0238">DNA-binding</keyword>
<accession>A0ABT8A9E5</accession>
<keyword evidence="10" id="KW-1185">Reference proteome</keyword>
<keyword evidence="6 7" id="KW-0742">SOS response</keyword>
<keyword evidence="2 6" id="KW-0235">DNA replication</keyword>
<keyword evidence="6 7" id="KW-0234">DNA repair</keyword>
<dbReference type="RefSeq" id="WP_290318318.1">
    <property type="nucleotide sequence ID" value="NZ_JAUFPN010000172.1"/>
</dbReference>
<dbReference type="PROSITE" id="PS00617">
    <property type="entry name" value="RECF_1"/>
    <property type="match status" value="1"/>
</dbReference>
<keyword evidence="6 7" id="KW-0227">DNA damage</keyword>
<reference evidence="10" key="1">
    <citation type="journal article" date="2019" name="Int. J. Syst. Evol. Microbiol.">
        <title>The Global Catalogue of Microorganisms (GCM) 10K type strain sequencing project: providing services to taxonomists for standard genome sequencing and annotation.</title>
        <authorList>
            <consortium name="The Broad Institute Genomics Platform"/>
            <consortium name="The Broad Institute Genome Sequencing Center for Infectious Disease"/>
            <person name="Wu L."/>
            <person name="Ma J."/>
        </authorList>
    </citation>
    <scope>NUCLEOTIDE SEQUENCE [LARGE SCALE GENOMIC DNA]</scope>
    <source>
        <strain evidence="10">CECT 7131</strain>
    </source>
</reference>
<dbReference type="NCBIfam" id="TIGR00611">
    <property type="entry name" value="recf"/>
    <property type="match status" value="1"/>
</dbReference>
<dbReference type="Proteomes" id="UP001529369">
    <property type="component" value="Unassembled WGS sequence"/>
</dbReference>
<comment type="subcellular location">
    <subcellularLocation>
        <location evidence="6 7">Cytoplasm</location>
    </subcellularLocation>
</comment>
<evidence type="ECO:0000256" key="2">
    <source>
        <dbReference type="ARBA" id="ARBA00022705"/>
    </source>
</evidence>
<dbReference type="PROSITE" id="PS00618">
    <property type="entry name" value="RECF_2"/>
    <property type="match status" value="1"/>
</dbReference>
<evidence type="ECO:0000256" key="3">
    <source>
        <dbReference type="ARBA" id="ARBA00022741"/>
    </source>
</evidence>
<dbReference type="PANTHER" id="PTHR32182">
    <property type="entry name" value="DNA REPLICATION AND REPAIR PROTEIN RECF"/>
    <property type="match status" value="1"/>
</dbReference>
<evidence type="ECO:0000256" key="7">
    <source>
        <dbReference type="RuleBase" id="RU000578"/>
    </source>
</evidence>
<keyword evidence="3 6" id="KW-0547">Nucleotide-binding</keyword>
<evidence type="ECO:0000256" key="5">
    <source>
        <dbReference type="ARBA" id="ARBA00023125"/>
    </source>
</evidence>
<evidence type="ECO:0000313" key="10">
    <source>
        <dbReference type="Proteomes" id="UP001529369"/>
    </source>
</evidence>
<keyword evidence="1 6" id="KW-0963">Cytoplasm</keyword>
<dbReference type="InterPro" id="IPR003593">
    <property type="entry name" value="AAA+_ATPase"/>
</dbReference>
<evidence type="ECO:0000256" key="1">
    <source>
        <dbReference type="ARBA" id="ARBA00022490"/>
    </source>
</evidence>
<dbReference type="SUPFAM" id="SSF52540">
    <property type="entry name" value="P-loop containing nucleoside triphosphate hydrolases"/>
    <property type="match status" value="1"/>
</dbReference>
<dbReference type="InterPro" id="IPR038729">
    <property type="entry name" value="Rad50/SbcC_AAA"/>
</dbReference>
<proteinExistence type="inferred from homology"/>
<dbReference type="InterPro" id="IPR018078">
    <property type="entry name" value="DNA-binding_RecF_CS"/>
</dbReference>
<evidence type="ECO:0000256" key="6">
    <source>
        <dbReference type="HAMAP-Rule" id="MF_00365"/>
    </source>
</evidence>
<dbReference type="InterPro" id="IPR001238">
    <property type="entry name" value="DNA-binding_RecF"/>
</dbReference>
<dbReference type="EMBL" id="JAUFPN010000172">
    <property type="protein sequence ID" value="MDN3566397.1"/>
    <property type="molecule type" value="Genomic_DNA"/>
</dbReference>
<evidence type="ECO:0000256" key="4">
    <source>
        <dbReference type="ARBA" id="ARBA00022840"/>
    </source>
</evidence>
<evidence type="ECO:0000259" key="8">
    <source>
        <dbReference type="SMART" id="SM00382"/>
    </source>
</evidence>
<dbReference type="SMART" id="SM00382">
    <property type="entry name" value="AAA"/>
    <property type="match status" value="1"/>
</dbReference>
<dbReference type="Gene3D" id="1.20.1050.90">
    <property type="entry name" value="RecF/RecN/SMC, N-terminal domain"/>
    <property type="match status" value="1"/>
</dbReference>
<evidence type="ECO:0000313" key="9">
    <source>
        <dbReference type="EMBL" id="MDN3566397.1"/>
    </source>
</evidence>
<dbReference type="Gene3D" id="3.40.50.300">
    <property type="entry name" value="P-loop containing nucleotide triphosphate hydrolases"/>
    <property type="match status" value="1"/>
</dbReference>
<keyword evidence="4 6" id="KW-0067">ATP-binding</keyword>
<gene>
    <name evidence="6 9" type="primary">recF</name>
    <name evidence="9" type="ORF">QWZ14_18650</name>
</gene>
<feature type="domain" description="AAA+ ATPase" evidence="8">
    <location>
        <begin position="28"/>
        <end position="369"/>
    </location>
</feature>
<comment type="caution">
    <text evidence="9">The sequence shown here is derived from an EMBL/GenBank/DDBJ whole genome shotgun (WGS) entry which is preliminary data.</text>
</comment>
<protein>
    <recommendedName>
        <fullName evidence="6 7">DNA replication and repair protein RecF</fullName>
    </recommendedName>
</protein>
<sequence>MAPPPALLLTRLMLRDFRSYPALTVPFRARIVVVSGENGVGKTNLLEAISLLCPGRGLRGARTAELGRRDGGLPLPWAAAGRFESAPWSSFDIGTGTPEGGPPERRVFRLDGALTRSQAELAERVATVWLTPQMDRLFQDGASDRRRFLDRLVWALEPHHAREVAAYENAMAQRNRLLAQERREGRVDPQWLAALEDAMARHGVAAAAARRGLVSRLNETLAGGITGAFPAARLDLHCAVAAALEADPALAVEDRLRAAWAAGRRQDAAAGGAVEGPHRADLLFTHVPKNLPAALCSTGEQKALLIAVVLAHAALIAEARGFAPLLLLDEVAAHLDAGRREALFAALAALPAQAFLTGTDGAIFRPLAGIAEAFRATPGELVSDNDLPVPPGH</sequence>